<comment type="subcellular location">
    <subcellularLocation>
        <location evidence="1 7">Cell membrane</location>
        <topology evidence="1 7">Multi-pass membrane protein</topology>
    </subcellularLocation>
</comment>
<evidence type="ECO:0000256" key="6">
    <source>
        <dbReference type="ARBA" id="ARBA00023136"/>
    </source>
</evidence>
<feature type="domain" description="ABC transmembrane type-1" evidence="8">
    <location>
        <begin position="92"/>
        <end position="282"/>
    </location>
</feature>
<dbReference type="PROSITE" id="PS50928">
    <property type="entry name" value="ABC_TM1"/>
    <property type="match status" value="1"/>
</dbReference>
<feature type="transmembrane region" description="Helical" evidence="7">
    <location>
        <begin position="141"/>
        <end position="171"/>
    </location>
</feature>
<organism evidence="9 10">
    <name type="scientific">Conexibacter stalactiti</name>
    <dbReference type="NCBI Taxonomy" id="1940611"/>
    <lineage>
        <taxon>Bacteria</taxon>
        <taxon>Bacillati</taxon>
        <taxon>Actinomycetota</taxon>
        <taxon>Thermoleophilia</taxon>
        <taxon>Solirubrobacterales</taxon>
        <taxon>Conexibacteraceae</taxon>
        <taxon>Conexibacter</taxon>
    </lineage>
</organism>
<evidence type="ECO:0000256" key="1">
    <source>
        <dbReference type="ARBA" id="ARBA00004651"/>
    </source>
</evidence>
<accession>A0ABU4HJH2</accession>
<evidence type="ECO:0000256" key="2">
    <source>
        <dbReference type="ARBA" id="ARBA00022448"/>
    </source>
</evidence>
<keyword evidence="6 7" id="KW-0472">Membrane</keyword>
<name>A0ABU4HJH2_9ACTN</name>
<keyword evidence="4 7" id="KW-0812">Transmembrane</keyword>
<evidence type="ECO:0000313" key="10">
    <source>
        <dbReference type="Proteomes" id="UP001284601"/>
    </source>
</evidence>
<dbReference type="InterPro" id="IPR025966">
    <property type="entry name" value="OppC_N"/>
</dbReference>
<keyword evidence="10" id="KW-1185">Reference proteome</keyword>
<dbReference type="SUPFAM" id="SSF161098">
    <property type="entry name" value="MetI-like"/>
    <property type="match status" value="1"/>
</dbReference>
<evidence type="ECO:0000256" key="7">
    <source>
        <dbReference type="RuleBase" id="RU363032"/>
    </source>
</evidence>
<feature type="transmembrane region" description="Helical" evidence="7">
    <location>
        <begin position="96"/>
        <end position="121"/>
    </location>
</feature>
<gene>
    <name evidence="9" type="ORF">R7226_03565</name>
</gene>
<sequence length="295" mass="30294">MSDRVLAAPLSAFVRRRAARRAGAAGAASRPPYVLLAIVAALVVVALAGPWLAPQDPDSVDLLAALQPPSSAHLLGTDGSGRDILSRLLTGARSSLLAPLVVTVVATLLGSVLAIVGAWRGGWVDGVVARLLDVLFSFPGLLLAILAAAVFGTGLTAPVIALCISYVPYVARIVRSAAVRERALPYVSALELQGLAGFAICARHLVPNVATTIGAQAAITFGYAMVDLAAINFLGLGLESTSSDWGVMVAAGQSSILRGRPEEALFAGVAIVIAVVTVNLLAQRLERGAVLESPR</sequence>
<evidence type="ECO:0000256" key="3">
    <source>
        <dbReference type="ARBA" id="ARBA00022475"/>
    </source>
</evidence>
<dbReference type="PANTHER" id="PTHR43386">
    <property type="entry name" value="OLIGOPEPTIDE TRANSPORT SYSTEM PERMEASE PROTEIN APPC"/>
    <property type="match status" value="1"/>
</dbReference>
<dbReference type="PANTHER" id="PTHR43386:SF25">
    <property type="entry name" value="PEPTIDE ABC TRANSPORTER PERMEASE PROTEIN"/>
    <property type="match status" value="1"/>
</dbReference>
<protein>
    <submittedName>
        <fullName evidence="9">ABC transporter permease</fullName>
    </submittedName>
</protein>
<feature type="transmembrane region" description="Helical" evidence="7">
    <location>
        <begin position="264"/>
        <end position="282"/>
    </location>
</feature>
<keyword evidence="3" id="KW-1003">Cell membrane</keyword>
<dbReference type="InterPro" id="IPR035906">
    <property type="entry name" value="MetI-like_sf"/>
</dbReference>
<keyword evidence="2 7" id="KW-0813">Transport</keyword>
<reference evidence="10" key="1">
    <citation type="submission" date="2023-07" db="EMBL/GenBank/DDBJ databases">
        <title>Conexibacter stalactiti sp. nov., isolated from stalactites in a lava cave and emended description of the genus Conexibacter.</title>
        <authorList>
            <person name="Lee S.D."/>
        </authorList>
    </citation>
    <scope>NUCLEOTIDE SEQUENCE [LARGE SCALE GENOMIC DNA]</scope>
    <source>
        <strain evidence="10">KCTC 39840</strain>
    </source>
</reference>
<evidence type="ECO:0000256" key="4">
    <source>
        <dbReference type="ARBA" id="ARBA00022692"/>
    </source>
</evidence>
<dbReference type="Gene3D" id="1.10.3720.10">
    <property type="entry name" value="MetI-like"/>
    <property type="match status" value="1"/>
</dbReference>
<dbReference type="CDD" id="cd06261">
    <property type="entry name" value="TM_PBP2"/>
    <property type="match status" value="1"/>
</dbReference>
<dbReference type="Pfam" id="PF12911">
    <property type="entry name" value="OppC_N"/>
    <property type="match status" value="1"/>
</dbReference>
<feature type="transmembrane region" description="Helical" evidence="7">
    <location>
        <begin position="34"/>
        <end position="53"/>
    </location>
</feature>
<evidence type="ECO:0000259" key="8">
    <source>
        <dbReference type="PROSITE" id="PS50928"/>
    </source>
</evidence>
<proteinExistence type="inferred from homology"/>
<dbReference type="InterPro" id="IPR050366">
    <property type="entry name" value="BP-dependent_transpt_permease"/>
</dbReference>
<dbReference type="EMBL" id="JAWSTH010000005">
    <property type="protein sequence ID" value="MDW5593400.1"/>
    <property type="molecule type" value="Genomic_DNA"/>
</dbReference>
<evidence type="ECO:0000313" key="9">
    <source>
        <dbReference type="EMBL" id="MDW5593400.1"/>
    </source>
</evidence>
<dbReference type="Pfam" id="PF00528">
    <property type="entry name" value="BPD_transp_1"/>
    <property type="match status" value="1"/>
</dbReference>
<dbReference type="Proteomes" id="UP001284601">
    <property type="component" value="Unassembled WGS sequence"/>
</dbReference>
<dbReference type="InterPro" id="IPR000515">
    <property type="entry name" value="MetI-like"/>
</dbReference>
<keyword evidence="5 7" id="KW-1133">Transmembrane helix</keyword>
<evidence type="ECO:0000256" key="5">
    <source>
        <dbReference type="ARBA" id="ARBA00022989"/>
    </source>
</evidence>
<comment type="caution">
    <text evidence="9">The sequence shown here is derived from an EMBL/GenBank/DDBJ whole genome shotgun (WGS) entry which is preliminary data.</text>
</comment>
<comment type="similarity">
    <text evidence="7">Belongs to the binding-protein-dependent transport system permease family.</text>
</comment>
<dbReference type="RefSeq" id="WP_318595661.1">
    <property type="nucleotide sequence ID" value="NZ_JAWSTH010000005.1"/>
</dbReference>